<dbReference type="GO" id="GO:0030288">
    <property type="term" value="C:outer membrane-bounded periplasmic space"/>
    <property type="evidence" value="ECO:0007669"/>
    <property type="project" value="TreeGrafter"/>
</dbReference>
<dbReference type="InterPro" id="IPR005950">
    <property type="entry name" value="ModA"/>
</dbReference>
<evidence type="ECO:0000256" key="3">
    <source>
        <dbReference type="ARBA" id="ARBA00022723"/>
    </source>
</evidence>
<feature type="binding site" evidence="6">
    <location>
        <position position="137"/>
    </location>
    <ligand>
        <name>molybdate</name>
        <dbReference type="ChEBI" id="CHEBI:36264"/>
    </ligand>
</feature>
<feature type="binding site" evidence="6">
    <location>
        <position position="23"/>
    </location>
    <ligand>
        <name>molybdate</name>
        <dbReference type="ChEBI" id="CHEBI:36264"/>
    </ligand>
</feature>
<comment type="caution">
    <text evidence="7">The sequence shown here is derived from an EMBL/GenBank/DDBJ whole genome shotgun (WGS) entry which is preliminary data.</text>
</comment>
<reference evidence="7 10" key="1">
    <citation type="submission" date="2021-01" db="EMBL/GenBank/DDBJ databases">
        <title>Diatom-associated Roseobacters Show Island Model of Population Structure.</title>
        <authorList>
            <person name="Qu L."/>
            <person name="Feng X."/>
            <person name="Chen Y."/>
            <person name="Li L."/>
            <person name="Wang X."/>
            <person name="Hu Z."/>
            <person name="Wang H."/>
            <person name="Luo H."/>
        </authorList>
    </citation>
    <scope>NUCLEOTIDE SEQUENCE</scope>
    <source>
        <strain evidence="8 10">CC28-63</strain>
        <strain evidence="7">CC28-69</strain>
    </source>
</reference>
<evidence type="ECO:0000313" key="9">
    <source>
        <dbReference type="Proteomes" id="UP000755667"/>
    </source>
</evidence>
<keyword evidence="4" id="KW-0732">Signal</keyword>
<gene>
    <name evidence="7" type="primary">modA</name>
    <name evidence="7" type="ORF">JQX41_16960</name>
    <name evidence="8" type="ORF">JQX48_16975</name>
</gene>
<dbReference type="FunFam" id="3.40.190.10:FF:000035">
    <property type="entry name" value="Molybdate ABC transporter substrate-binding protein"/>
    <property type="match status" value="1"/>
</dbReference>
<comment type="subunit">
    <text evidence="5">The complex is composed of two ATP-binding proteins (ModC), two transmembrane proteins (ModB) and a solute-binding protein (ModA).</text>
</comment>
<dbReference type="PIRSF" id="PIRSF004846">
    <property type="entry name" value="ModA"/>
    <property type="match status" value="1"/>
</dbReference>
<keyword evidence="2 6" id="KW-0500">Molybdenum</keyword>
<dbReference type="EMBL" id="JAFBXE010000012">
    <property type="protein sequence ID" value="MBM2414011.1"/>
    <property type="molecule type" value="Genomic_DNA"/>
</dbReference>
<dbReference type="Proteomes" id="UP000809440">
    <property type="component" value="Unassembled WGS sequence"/>
</dbReference>
<dbReference type="Gene3D" id="3.40.190.10">
    <property type="entry name" value="Periplasmic binding protein-like II"/>
    <property type="match status" value="2"/>
</dbReference>
<name>A0A9Q2S123_9RHOB</name>
<sequence>MAELAAVWEADTGQGVTLVLAGSSTLARQIDAGAPADIYVSANETWMDWLVTQGRAVPESRVDIASNRLVLVAHDPAAASDADITPDTDIVGALGPAERLAIALPEGVPAGIYAKTALTDLGLWEGLQARLAPTDNVRAALALVALGEAPLGIVYATDAKAEPRVFTAGVFPENSHPPIRYPAAVISNSPSPEDASAFVAWLVSPVAQEILSHFGFLPVGMAE</sequence>
<dbReference type="Proteomes" id="UP000755667">
    <property type="component" value="Unassembled WGS sequence"/>
</dbReference>
<dbReference type="GO" id="GO:0015689">
    <property type="term" value="P:molybdate ion transport"/>
    <property type="evidence" value="ECO:0007669"/>
    <property type="project" value="InterPro"/>
</dbReference>
<evidence type="ECO:0000313" key="8">
    <source>
        <dbReference type="EMBL" id="MBM2418681.1"/>
    </source>
</evidence>
<evidence type="ECO:0000256" key="1">
    <source>
        <dbReference type="ARBA" id="ARBA00009175"/>
    </source>
</evidence>
<dbReference type="NCBIfam" id="TIGR01256">
    <property type="entry name" value="modA"/>
    <property type="match status" value="1"/>
</dbReference>
<organism evidence="7 9">
    <name type="scientific">Marivita cryptomonadis</name>
    <dbReference type="NCBI Taxonomy" id="505252"/>
    <lineage>
        <taxon>Bacteria</taxon>
        <taxon>Pseudomonadati</taxon>
        <taxon>Pseudomonadota</taxon>
        <taxon>Alphaproteobacteria</taxon>
        <taxon>Rhodobacterales</taxon>
        <taxon>Roseobacteraceae</taxon>
        <taxon>Marivita</taxon>
    </lineage>
</organism>
<protein>
    <submittedName>
        <fullName evidence="7">Molybdate ABC transporter substrate-binding protein</fullName>
    </submittedName>
</protein>
<dbReference type="GO" id="GO:0030973">
    <property type="term" value="F:molybdate ion binding"/>
    <property type="evidence" value="ECO:0007669"/>
    <property type="project" value="TreeGrafter"/>
</dbReference>
<dbReference type="PANTHER" id="PTHR30632">
    <property type="entry name" value="MOLYBDATE-BINDING PERIPLASMIC PROTEIN"/>
    <property type="match status" value="1"/>
</dbReference>
<evidence type="ECO:0000313" key="10">
    <source>
        <dbReference type="Proteomes" id="UP000809440"/>
    </source>
</evidence>
<dbReference type="InterPro" id="IPR050682">
    <property type="entry name" value="ModA/WtpA"/>
</dbReference>
<feature type="binding site" evidence="6">
    <location>
        <position position="110"/>
    </location>
    <ligand>
        <name>molybdate</name>
        <dbReference type="ChEBI" id="CHEBI:36264"/>
    </ligand>
</feature>
<dbReference type="OrthoDB" id="9785015at2"/>
<evidence type="ECO:0000313" key="7">
    <source>
        <dbReference type="EMBL" id="MBM2414011.1"/>
    </source>
</evidence>
<dbReference type="EMBL" id="JAFBXF010000012">
    <property type="protein sequence ID" value="MBM2418681.1"/>
    <property type="molecule type" value="Genomic_DNA"/>
</dbReference>
<dbReference type="GO" id="GO:1901359">
    <property type="term" value="F:tungstate binding"/>
    <property type="evidence" value="ECO:0007669"/>
    <property type="project" value="UniProtKB-ARBA"/>
</dbReference>
<dbReference type="AlphaFoldDB" id="A0A9Q2S123"/>
<keyword evidence="10" id="KW-1185">Reference proteome</keyword>
<evidence type="ECO:0000256" key="4">
    <source>
        <dbReference type="ARBA" id="ARBA00022729"/>
    </source>
</evidence>
<proteinExistence type="inferred from homology"/>
<evidence type="ECO:0000256" key="6">
    <source>
        <dbReference type="PIRSR" id="PIRSR004846-1"/>
    </source>
</evidence>
<dbReference type="Pfam" id="PF13531">
    <property type="entry name" value="SBP_bac_11"/>
    <property type="match status" value="1"/>
</dbReference>
<comment type="similarity">
    <text evidence="1">Belongs to the bacterial solute-binding protein ModA family.</text>
</comment>
<dbReference type="GO" id="GO:0046872">
    <property type="term" value="F:metal ion binding"/>
    <property type="evidence" value="ECO:0007669"/>
    <property type="project" value="UniProtKB-KW"/>
</dbReference>
<feature type="binding site" evidence="6">
    <location>
        <position position="155"/>
    </location>
    <ligand>
        <name>molybdate</name>
        <dbReference type="ChEBI" id="CHEBI:36264"/>
    </ligand>
</feature>
<dbReference type="SUPFAM" id="SSF53850">
    <property type="entry name" value="Periplasmic binding protein-like II"/>
    <property type="match status" value="1"/>
</dbReference>
<accession>A0A9Q2S123</accession>
<evidence type="ECO:0000256" key="2">
    <source>
        <dbReference type="ARBA" id="ARBA00022505"/>
    </source>
</evidence>
<dbReference type="PANTHER" id="PTHR30632:SF17">
    <property type="entry name" value="MOLYBDATE-BINDING PROTEIN MODA"/>
    <property type="match status" value="1"/>
</dbReference>
<evidence type="ECO:0000256" key="5">
    <source>
        <dbReference type="ARBA" id="ARBA00062515"/>
    </source>
</evidence>
<keyword evidence="3 6" id="KW-0479">Metal-binding</keyword>